<proteinExistence type="predicted"/>
<evidence type="ECO:0000313" key="2">
    <source>
        <dbReference type="EMBL" id="REK75658.1"/>
    </source>
</evidence>
<dbReference type="AlphaFoldDB" id="A0A371PHI5"/>
<gene>
    <name evidence="2" type="ORF">DX130_00810</name>
</gene>
<comment type="caution">
    <text evidence="2">The sequence shown here is derived from an EMBL/GenBank/DDBJ whole genome shotgun (WGS) entry which is preliminary data.</text>
</comment>
<dbReference type="InterPro" id="IPR028921">
    <property type="entry name" value="NTF2_fold_dom"/>
</dbReference>
<evidence type="ECO:0000313" key="3">
    <source>
        <dbReference type="Proteomes" id="UP000261905"/>
    </source>
</evidence>
<sequence>MRMEMKYVIPCVLMLFAGMLLSSCTSSPIRVATVGDGSLESIMVEEFNSLDYQGIYEQIPQPETRYIPDAKVAIKIAEVIFNSVYDESNLAAKKPFQVKFDDDQKVWLVHGTLPEEIDGGVPYIMLQQEDGKILSVWHDK</sequence>
<keyword evidence="3" id="KW-1185">Reference proteome</keyword>
<reference evidence="2 3" key="1">
    <citation type="submission" date="2018-08" db="EMBL/GenBank/DDBJ databases">
        <title>Paenibacillus sp. M4BSY-1, whole genome shotgun sequence.</title>
        <authorList>
            <person name="Tuo L."/>
        </authorList>
    </citation>
    <scope>NUCLEOTIDE SEQUENCE [LARGE SCALE GENOMIC DNA]</scope>
    <source>
        <strain evidence="2 3">M4BSY-1</strain>
    </source>
</reference>
<protein>
    <recommendedName>
        <fullName evidence="1">NTF2 fold domain-containing protein</fullName>
    </recommendedName>
</protein>
<dbReference type="OrthoDB" id="2466668at2"/>
<accession>A0A371PHI5</accession>
<organism evidence="2 3">
    <name type="scientific">Paenibacillus paeoniae</name>
    <dbReference type="NCBI Taxonomy" id="2292705"/>
    <lineage>
        <taxon>Bacteria</taxon>
        <taxon>Bacillati</taxon>
        <taxon>Bacillota</taxon>
        <taxon>Bacilli</taxon>
        <taxon>Bacillales</taxon>
        <taxon>Paenibacillaceae</taxon>
        <taxon>Paenibacillus</taxon>
    </lineage>
</organism>
<dbReference type="EMBL" id="QUBQ01000001">
    <property type="protein sequence ID" value="REK75658.1"/>
    <property type="molecule type" value="Genomic_DNA"/>
</dbReference>
<feature type="domain" description="NTF2 fold" evidence="1">
    <location>
        <begin position="72"/>
        <end position="140"/>
    </location>
</feature>
<dbReference type="Pfam" id="PF15631">
    <property type="entry name" value="Imm-NTF2-2"/>
    <property type="match status" value="1"/>
</dbReference>
<dbReference type="PROSITE" id="PS51257">
    <property type="entry name" value="PROKAR_LIPOPROTEIN"/>
    <property type="match status" value="1"/>
</dbReference>
<dbReference type="Proteomes" id="UP000261905">
    <property type="component" value="Unassembled WGS sequence"/>
</dbReference>
<evidence type="ECO:0000259" key="1">
    <source>
        <dbReference type="Pfam" id="PF15631"/>
    </source>
</evidence>
<name>A0A371PHI5_9BACL</name>